<dbReference type="GO" id="GO:0016491">
    <property type="term" value="F:oxidoreductase activity"/>
    <property type="evidence" value="ECO:0007669"/>
    <property type="project" value="InterPro"/>
</dbReference>
<evidence type="ECO:0000256" key="4">
    <source>
        <dbReference type="SAM" id="SignalP"/>
    </source>
</evidence>
<keyword evidence="4" id="KW-0732">Signal</keyword>
<feature type="domain" description="Tyrosinase copper-binding" evidence="6">
    <location>
        <begin position="291"/>
        <end position="302"/>
    </location>
</feature>
<dbReference type="PRINTS" id="PR00092">
    <property type="entry name" value="TYROSINASE"/>
</dbReference>
<dbReference type="SUPFAM" id="SSF48056">
    <property type="entry name" value="Di-copper centre-containing domain"/>
    <property type="match status" value="1"/>
</dbReference>
<dbReference type="PROSITE" id="PS00498">
    <property type="entry name" value="TYROSINASE_2"/>
    <property type="match status" value="1"/>
</dbReference>
<gene>
    <name evidence="7" type="ORF">BJ508DRAFT_416805</name>
</gene>
<dbReference type="PANTHER" id="PTHR11474">
    <property type="entry name" value="TYROSINASE FAMILY MEMBER"/>
    <property type="match status" value="1"/>
</dbReference>
<feature type="domain" description="Tyrosinase copper-binding" evidence="5">
    <location>
        <begin position="96"/>
        <end position="113"/>
    </location>
</feature>
<evidence type="ECO:0000259" key="6">
    <source>
        <dbReference type="PROSITE" id="PS00498"/>
    </source>
</evidence>
<keyword evidence="2" id="KW-0186">Copper</keyword>
<accession>A0A3N4HZG1</accession>
<feature type="compositionally biased region" description="Pro residues" evidence="3">
    <location>
        <begin position="245"/>
        <end position="255"/>
    </location>
</feature>
<evidence type="ECO:0000256" key="1">
    <source>
        <dbReference type="ARBA" id="ARBA00022723"/>
    </source>
</evidence>
<protein>
    <submittedName>
        <fullName evidence="7">Di-copper centre-containing protein</fullName>
    </submittedName>
</protein>
<dbReference type="OrthoDB" id="6132182at2759"/>
<dbReference type="PANTHER" id="PTHR11474:SF126">
    <property type="entry name" value="TYROSINASE-LIKE PROTEIN TYR-1-RELATED"/>
    <property type="match status" value="1"/>
</dbReference>
<reference evidence="7 8" key="1">
    <citation type="journal article" date="2018" name="Nat. Ecol. Evol.">
        <title>Pezizomycetes genomes reveal the molecular basis of ectomycorrhizal truffle lifestyle.</title>
        <authorList>
            <person name="Murat C."/>
            <person name="Payen T."/>
            <person name="Noel B."/>
            <person name="Kuo A."/>
            <person name="Morin E."/>
            <person name="Chen J."/>
            <person name="Kohler A."/>
            <person name="Krizsan K."/>
            <person name="Balestrini R."/>
            <person name="Da Silva C."/>
            <person name="Montanini B."/>
            <person name="Hainaut M."/>
            <person name="Levati E."/>
            <person name="Barry K.W."/>
            <person name="Belfiori B."/>
            <person name="Cichocki N."/>
            <person name="Clum A."/>
            <person name="Dockter R.B."/>
            <person name="Fauchery L."/>
            <person name="Guy J."/>
            <person name="Iotti M."/>
            <person name="Le Tacon F."/>
            <person name="Lindquist E.A."/>
            <person name="Lipzen A."/>
            <person name="Malagnac F."/>
            <person name="Mello A."/>
            <person name="Molinier V."/>
            <person name="Miyauchi S."/>
            <person name="Poulain J."/>
            <person name="Riccioni C."/>
            <person name="Rubini A."/>
            <person name="Sitrit Y."/>
            <person name="Splivallo R."/>
            <person name="Traeger S."/>
            <person name="Wang M."/>
            <person name="Zifcakova L."/>
            <person name="Wipf D."/>
            <person name="Zambonelli A."/>
            <person name="Paolocci F."/>
            <person name="Nowrousian M."/>
            <person name="Ottonello S."/>
            <person name="Baldrian P."/>
            <person name="Spatafora J.W."/>
            <person name="Henrissat B."/>
            <person name="Nagy L.G."/>
            <person name="Aury J.M."/>
            <person name="Wincker P."/>
            <person name="Grigoriev I.V."/>
            <person name="Bonfante P."/>
            <person name="Martin F.M."/>
        </authorList>
    </citation>
    <scope>NUCLEOTIDE SEQUENCE [LARGE SCALE GENOMIC DNA]</scope>
    <source>
        <strain evidence="7 8">RN42</strain>
    </source>
</reference>
<name>A0A3N4HZG1_ASCIM</name>
<dbReference type="InterPro" id="IPR008922">
    <property type="entry name" value="Di-copper_centre_dom_sf"/>
</dbReference>
<feature type="signal peptide" evidence="4">
    <location>
        <begin position="1"/>
        <end position="19"/>
    </location>
</feature>
<evidence type="ECO:0000256" key="2">
    <source>
        <dbReference type="ARBA" id="ARBA00023008"/>
    </source>
</evidence>
<proteinExistence type="predicted"/>
<keyword evidence="1" id="KW-0479">Metal-binding</keyword>
<dbReference type="InterPro" id="IPR002227">
    <property type="entry name" value="Tyrosinase_Cu-bd"/>
</dbReference>
<feature type="chain" id="PRO_5018121974" evidence="4">
    <location>
        <begin position="20"/>
        <end position="374"/>
    </location>
</feature>
<dbReference type="EMBL" id="ML119719">
    <property type="protein sequence ID" value="RPA77868.1"/>
    <property type="molecule type" value="Genomic_DNA"/>
</dbReference>
<dbReference type="STRING" id="1160509.A0A3N4HZG1"/>
<dbReference type="GO" id="GO:0046872">
    <property type="term" value="F:metal ion binding"/>
    <property type="evidence" value="ECO:0007669"/>
    <property type="project" value="UniProtKB-KW"/>
</dbReference>
<evidence type="ECO:0000256" key="3">
    <source>
        <dbReference type="SAM" id="MobiDB-lite"/>
    </source>
</evidence>
<feature type="region of interest" description="Disordered" evidence="3">
    <location>
        <begin position="245"/>
        <end position="271"/>
    </location>
</feature>
<dbReference type="AlphaFoldDB" id="A0A3N4HZG1"/>
<dbReference type="Pfam" id="PF00264">
    <property type="entry name" value="Tyrosinase"/>
    <property type="match status" value="1"/>
</dbReference>
<keyword evidence="8" id="KW-1185">Reference proteome</keyword>
<organism evidence="7 8">
    <name type="scientific">Ascobolus immersus RN42</name>
    <dbReference type="NCBI Taxonomy" id="1160509"/>
    <lineage>
        <taxon>Eukaryota</taxon>
        <taxon>Fungi</taxon>
        <taxon>Dikarya</taxon>
        <taxon>Ascomycota</taxon>
        <taxon>Pezizomycotina</taxon>
        <taxon>Pezizomycetes</taxon>
        <taxon>Pezizales</taxon>
        <taxon>Ascobolaceae</taxon>
        <taxon>Ascobolus</taxon>
    </lineage>
</organism>
<evidence type="ECO:0000313" key="8">
    <source>
        <dbReference type="Proteomes" id="UP000275078"/>
    </source>
</evidence>
<dbReference type="InterPro" id="IPR050316">
    <property type="entry name" value="Tyrosinase/Hemocyanin"/>
</dbReference>
<dbReference type="Gene3D" id="1.10.1280.10">
    <property type="entry name" value="Di-copper center containing domain from catechol oxidase"/>
    <property type="match status" value="1"/>
</dbReference>
<dbReference type="PROSITE" id="PS00497">
    <property type="entry name" value="TYROSINASE_1"/>
    <property type="match status" value="1"/>
</dbReference>
<evidence type="ECO:0000259" key="5">
    <source>
        <dbReference type="PROSITE" id="PS00497"/>
    </source>
</evidence>
<sequence>MVGLSNLLTWGAIVSIVAAAAIPEALPPKGPKPPKQKCGKILKRKAWHKFSNKEKKAYIDAELCLMAAPTKTNRPFAVSRFDDLIKLHQILADVVHGDGWFLPFHRLQMKAHETLLREECGYKGTQPYWDETIDAGNFSKSIVFDPVLGFGGDGSGPEYCIQDGPFASYQLNTGPGYKNIPHCIWRQMNDFLSSGSSQASIDRCMTLTTYADAWPCFENGIMPGDPKTGPPPQFFDSFFPPWPPLPPSAGPPVGAPAPGNGTLAGPPPSPHNAGHIGVGGEMANPISSPGDPLFYLHHTYLDRIWWQWQKKDLKKRLVDIAGYTSNFPPKPEEPGQGWVNATLDDTLDMFGIIPNATVREVMDIRAWPLCFDYE</sequence>
<dbReference type="Proteomes" id="UP000275078">
    <property type="component" value="Unassembled WGS sequence"/>
</dbReference>
<evidence type="ECO:0000313" key="7">
    <source>
        <dbReference type="EMBL" id="RPA77868.1"/>
    </source>
</evidence>